<protein>
    <submittedName>
        <fullName evidence="4">Nucleoside-diphosphate-sugar epimerase</fullName>
    </submittedName>
</protein>
<name>A0A1X7N5W6_9MICO</name>
<organism evidence="4 5">
    <name type="scientific">Rathayibacter oskolensis</name>
    <dbReference type="NCBI Taxonomy" id="1891671"/>
    <lineage>
        <taxon>Bacteria</taxon>
        <taxon>Bacillati</taxon>
        <taxon>Actinomycetota</taxon>
        <taxon>Actinomycetes</taxon>
        <taxon>Micrococcales</taxon>
        <taxon>Microbacteriaceae</taxon>
        <taxon>Rathayibacter</taxon>
    </lineage>
</organism>
<dbReference type="EMBL" id="FXBM01000001">
    <property type="protein sequence ID" value="SMH32244.1"/>
    <property type="molecule type" value="Genomic_DNA"/>
</dbReference>
<keyword evidence="1" id="KW-0560">Oxidoreductase</keyword>
<keyword evidence="5" id="KW-1185">Reference proteome</keyword>
<dbReference type="STRING" id="1891671.SAMN06295885_0716"/>
<dbReference type="SMART" id="SM00822">
    <property type="entry name" value="PKS_KR"/>
    <property type="match status" value="1"/>
</dbReference>
<dbReference type="InterPro" id="IPR036291">
    <property type="entry name" value="NAD(P)-bd_dom_sf"/>
</dbReference>
<dbReference type="SUPFAM" id="SSF51735">
    <property type="entry name" value="NAD(P)-binding Rossmann-fold domains"/>
    <property type="match status" value="1"/>
</dbReference>
<dbReference type="InterPro" id="IPR001509">
    <property type="entry name" value="Epimerase_deHydtase"/>
</dbReference>
<proteinExistence type="inferred from homology"/>
<evidence type="ECO:0000256" key="2">
    <source>
        <dbReference type="ARBA" id="ARBA00023445"/>
    </source>
</evidence>
<dbReference type="RefSeq" id="WP_085475195.1">
    <property type="nucleotide sequence ID" value="NZ_FXBM01000001.1"/>
</dbReference>
<reference evidence="5" key="1">
    <citation type="submission" date="2017-04" db="EMBL/GenBank/DDBJ databases">
        <authorList>
            <person name="Varghese N."/>
            <person name="Submissions S."/>
        </authorList>
    </citation>
    <scope>NUCLEOTIDE SEQUENCE [LARGE SCALE GENOMIC DNA]</scope>
    <source>
        <strain evidence="5">VKM Ac-2121</strain>
    </source>
</reference>
<dbReference type="Pfam" id="PF01370">
    <property type="entry name" value="Epimerase"/>
    <property type="match status" value="1"/>
</dbReference>
<dbReference type="AlphaFoldDB" id="A0A1X7N5W6"/>
<sequence>MTTSHTTAAATTTGTVLVTGASGYLATRLIADLLRSGVQVRATVRSLDSGPAVRAAVRRGGGDDDGLTLIAASLTSDTGWADAVAGVDGVYHLASPMISSPDPEEVVVPARDGALRVLRAARDASVPRVVLTSSFAAVGYSPKPVRDYDENDWTSPETPGLAVYPLSKAVAERAAWDFIEAEGGGTELVALNPTWIAGPTLTPDARSSLQVFTAMLSGAMPVTPRQRFGIADVRDVATAHIAAMTTPGAAGKRYLLLADGPTTTFLEVARVLREQLGEVAAKAPTEEAPGEEVPPLVIRNDRAKRELGFAPRPVVETILDTVDSLRELGVVG</sequence>
<dbReference type="PANTHER" id="PTHR10366">
    <property type="entry name" value="NAD DEPENDENT EPIMERASE/DEHYDRATASE"/>
    <property type="match status" value="1"/>
</dbReference>
<dbReference type="InterPro" id="IPR050425">
    <property type="entry name" value="NAD(P)_dehydrat-like"/>
</dbReference>
<accession>A0A1X7N5W6</accession>
<evidence type="ECO:0000256" key="1">
    <source>
        <dbReference type="ARBA" id="ARBA00023002"/>
    </source>
</evidence>
<dbReference type="Gene3D" id="3.40.50.720">
    <property type="entry name" value="NAD(P)-binding Rossmann-like Domain"/>
    <property type="match status" value="1"/>
</dbReference>
<evidence type="ECO:0000313" key="5">
    <source>
        <dbReference type="Proteomes" id="UP000193711"/>
    </source>
</evidence>
<feature type="domain" description="Ketoreductase" evidence="3">
    <location>
        <begin position="14"/>
        <end position="199"/>
    </location>
</feature>
<dbReference type="OrthoDB" id="9778052at2"/>
<comment type="similarity">
    <text evidence="2">Belongs to the NAD(P)-dependent epimerase/dehydratase family. Dihydroflavonol-4-reductase subfamily.</text>
</comment>
<evidence type="ECO:0000313" key="4">
    <source>
        <dbReference type="EMBL" id="SMH32244.1"/>
    </source>
</evidence>
<evidence type="ECO:0000259" key="3">
    <source>
        <dbReference type="SMART" id="SM00822"/>
    </source>
</evidence>
<gene>
    <name evidence="4" type="ORF">SAMN06295885_0716</name>
</gene>
<dbReference type="Proteomes" id="UP000193711">
    <property type="component" value="Unassembled WGS sequence"/>
</dbReference>
<dbReference type="InterPro" id="IPR057326">
    <property type="entry name" value="KR_dom"/>
</dbReference>
<dbReference type="GO" id="GO:0016616">
    <property type="term" value="F:oxidoreductase activity, acting on the CH-OH group of donors, NAD or NADP as acceptor"/>
    <property type="evidence" value="ECO:0007669"/>
    <property type="project" value="TreeGrafter"/>
</dbReference>
<dbReference type="PANTHER" id="PTHR10366:SF564">
    <property type="entry name" value="STEROL-4-ALPHA-CARBOXYLATE 3-DEHYDROGENASE, DECARBOXYLATING"/>
    <property type="match status" value="1"/>
</dbReference>